<dbReference type="PANTHER" id="PTHR11711">
    <property type="entry name" value="ADP RIBOSYLATION FACTOR-RELATED"/>
    <property type="match status" value="1"/>
</dbReference>
<evidence type="ECO:0000256" key="8">
    <source>
        <dbReference type="ARBA" id="ARBA00023034"/>
    </source>
</evidence>
<dbReference type="Pfam" id="PF00025">
    <property type="entry name" value="Arf"/>
    <property type="match status" value="1"/>
</dbReference>
<dbReference type="OrthoDB" id="2011769at2759"/>
<feature type="binding site" evidence="12">
    <location>
        <begin position="440"/>
        <end position="455"/>
    </location>
    <ligand>
        <name>GTP</name>
        <dbReference type="ChEBI" id="CHEBI:37565"/>
    </ligand>
</feature>
<feature type="binding site" evidence="13">
    <location>
        <position position="362"/>
    </location>
    <ligand>
        <name>Mg(2+)</name>
        <dbReference type="ChEBI" id="CHEBI:18420"/>
    </ligand>
</feature>
<keyword evidence="3" id="KW-0813">Transport</keyword>
<keyword evidence="5 12" id="KW-0547">Nucleotide-binding</keyword>
<dbReference type="Proteomes" id="UP000054653">
    <property type="component" value="Unassembled WGS sequence"/>
</dbReference>
<feature type="binding site" evidence="12">
    <location>
        <position position="384"/>
    </location>
    <ligand>
        <name>GTP</name>
        <dbReference type="ChEBI" id="CHEBI:37565"/>
    </ligand>
</feature>
<dbReference type="SMART" id="SM00177">
    <property type="entry name" value="ARF"/>
    <property type="match status" value="1"/>
</dbReference>
<gene>
    <name evidence="15" type="primary">Gtl3</name>
    <name evidence="15" type="ORF">T03_2628</name>
</gene>
<keyword evidence="10" id="KW-0449">Lipoprotein</keyword>
<comment type="subcellular location">
    <subcellularLocation>
        <location evidence="1">Golgi apparatus</location>
    </subcellularLocation>
</comment>
<feature type="region of interest" description="Disordered" evidence="14">
    <location>
        <begin position="1"/>
        <end position="32"/>
    </location>
</feature>
<organism evidence="15 16">
    <name type="scientific">Trichinella britovi</name>
    <name type="common">Parasitic roundworm</name>
    <dbReference type="NCBI Taxonomy" id="45882"/>
    <lineage>
        <taxon>Eukaryota</taxon>
        <taxon>Metazoa</taxon>
        <taxon>Ecdysozoa</taxon>
        <taxon>Nematoda</taxon>
        <taxon>Enoplea</taxon>
        <taxon>Dorylaimia</taxon>
        <taxon>Trichinellida</taxon>
        <taxon>Trichinellidae</taxon>
        <taxon>Trichinella</taxon>
    </lineage>
</organism>
<evidence type="ECO:0000313" key="16">
    <source>
        <dbReference type="Proteomes" id="UP000054653"/>
    </source>
</evidence>
<evidence type="ECO:0000256" key="3">
    <source>
        <dbReference type="ARBA" id="ARBA00022448"/>
    </source>
</evidence>
<dbReference type="InterPro" id="IPR005225">
    <property type="entry name" value="Small_GTP-bd"/>
</dbReference>
<dbReference type="GO" id="GO:0046872">
    <property type="term" value="F:metal ion binding"/>
    <property type="evidence" value="ECO:0007669"/>
    <property type="project" value="UniProtKB-KW"/>
</dbReference>
<evidence type="ECO:0000256" key="2">
    <source>
        <dbReference type="ARBA" id="ARBA00010290"/>
    </source>
</evidence>
<evidence type="ECO:0000256" key="13">
    <source>
        <dbReference type="PIRSR" id="PIRSR606689-2"/>
    </source>
</evidence>
<accession>A0A0V1CMH6</accession>
<keyword evidence="8" id="KW-0333">Golgi apparatus</keyword>
<feature type="compositionally biased region" description="Polar residues" evidence="14">
    <location>
        <begin position="1"/>
        <end position="10"/>
    </location>
</feature>
<dbReference type="EMBL" id="JYDI01000149">
    <property type="protein sequence ID" value="KRY50481.1"/>
    <property type="molecule type" value="Genomic_DNA"/>
</dbReference>
<keyword evidence="6" id="KW-0931">ER-Golgi transport</keyword>
<name>A0A0V1CMH6_TRIBR</name>
<comment type="function">
    <text evidence="11">GTP-binding protein involved in protein trafficking; may modulate vesicle budding and uncoating within the Golgi apparatus.</text>
</comment>
<dbReference type="FunFam" id="3.40.50.300:FF:000554">
    <property type="entry name" value="ADP-ribosylation factor 1"/>
    <property type="match status" value="1"/>
</dbReference>
<keyword evidence="7" id="KW-0653">Protein transport</keyword>
<feature type="binding site" evidence="12">
    <location>
        <begin position="338"/>
        <end position="345"/>
    </location>
    <ligand>
        <name>GTP</name>
        <dbReference type="ChEBI" id="CHEBI:37565"/>
    </ligand>
</feature>
<dbReference type="SMART" id="SM00178">
    <property type="entry name" value="SAR"/>
    <property type="match status" value="1"/>
</dbReference>
<dbReference type="STRING" id="45882.A0A0V1CMH6"/>
<evidence type="ECO:0000256" key="4">
    <source>
        <dbReference type="ARBA" id="ARBA00022707"/>
    </source>
</evidence>
<dbReference type="InterPro" id="IPR006689">
    <property type="entry name" value="Small_GTPase_ARF/SAR"/>
</dbReference>
<evidence type="ECO:0000256" key="12">
    <source>
        <dbReference type="PIRSR" id="PIRSR606689-1"/>
    </source>
</evidence>
<dbReference type="SUPFAM" id="SSF52540">
    <property type="entry name" value="P-loop containing nucleoside triphosphate hydrolases"/>
    <property type="match status" value="1"/>
</dbReference>
<keyword evidence="13" id="KW-0460">Magnesium</keyword>
<dbReference type="PROSITE" id="PS51417">
    <property type="entry name" value="ARF"/>
    <property type="match status" value="1"/>
</dbReference>
<evidence type="ECO:0000256" key="11">
    <source>
        <dbReference type="ARBA" id="ARBA00053326"/>
    </source>
</evidence>
<proteinExistence type="inferred from homology"/>
<dbReference type="InterPro" id="IPR024156">
    <property type="entry name" value="Small_GTPase_ARF"/>
</dbReference>
<dbReference type="GO" id="GO:0015031">
    <property type="term" value="P:protein transport"/>
    <property type="evidence" value="ECO:0007669"/>
    <property type="project" value="UniProtKB-KW"/>
</dbReference>
<evidence type="ECO:0000313" key="15">
    <source>
        <dbReference type="EMBL" id="KRY50481.1"/>
    </source>
</evidence>
<comment type="similarity">
    <text evidence="2">Belongs to the small GTPase superfamily. Arf family.</text>
</comment>
<reference evidence="15 16" key="1">
    <citation type="submission" date="2015-01" db="EMBL/GenBank/DDBJ databases">
        <title>Evolution of Trichinella species and genotypes.</title>
        <authorList>
            <person name="Korhonen P.K."/>
            <person name="Edoardo P."/>
            <person name="Giuseppe L.R."/>
            <person name="Gasser R.B."/>
        </authorList>
    </citation>
    <scope>NUCLEOTIDE SEQUENCE [LARGE SCALE GENOMIC DNA]</scope>
    <source>
        <strain evidence="15">ISS120</strain>
    </source>
</reference>
<keyword evidence="13" id="KW-0479">Metal-binding</keyword>
<protein>
    <submittedName>
        <fullName evidence="15">ADP-ribosylation factor 1-like 2</fullName>
    </submittedName>
</protein>
<dbReference type="AlphaFoldDB" id="A0A0V1CMH6"/>
<dbReference type="NCBIfam" id="TIGR00231">
    <property type="entry name" value="small_GTP"/>
    <property type="match status" value="1"/>
</dbReference>
<evidence type="ECO:0000256" key="9">
    <source>
        <dbReference type="ARBA" id="ARBA00023134"/>
    </source>
</evidence>
<keyword evidence="9 12" id="KW-0342">GTP-binding</keyword>
<dbReference type="Gene3D" id="3.40.50.300">
    <property type="entry name" value="P-loop containing nucleotide triphosphate hydrolases"/>
    <property type="match status" value="1"/>
</dbReference>
<evidence type="ECO:0000256" key="5">
    <source>
        <dbReference type="ARBA" id="ARBA00022741"/>
    </source>
</evidence>
<evidence type="ECO:0000256" key="1">
    <source>
        <dbReference type="ARBA" id="ARBA00004555"/>
    </source>
</evidence>
<evidence type="ECO:0000256" key="10">
    <source>
        <dbReference type="ARBA" id="ARBA00023288"/>
    </source>
</evidence>
<evidence type="ECO:0000256" key="6">
    <source>
        <dbReference type="ARBA" id="ARBA00022892"/>
    </source>
</evidence>
<keyword evidence="16" id="KW-1185">Reference proteome</keyword>
<sequence>MPPEWNSASRYDTARPPYSIPHSKDLSDGGQTPQMTLGLVEQSLQLVLIQRPPFSHDEGVAGQRVRIYTREQLLSRECRMASIVSAFPLASVDLLKNGQCFHAPKLYEVHRVAEEQREKAAPSATIPLPASLRYAVNHAQLRTAFDLTGLSPDGFSLWPRAELHRTSSKRPNDLHSQRGRCNHGPFHYPNPHPKSMQNLTEEACWSSEYSEIIPSITSSVTDVISGERSYIVMSVRTSSELKLHHIPTAVTKSSITSASTPKSTSIHFLIKSGSDDLYLDMSFYDVYLSYCFITCRSDTVQRCQSRMRSCTYFVMGNLFASLFKGLFGKKEVRILMVGLDAAGKTTILYKLKLGEIVTTIPTIGFNVETVEYKNISFTVWDVGGQDKIRPLWRHYFQNTQGLIFVVDSNDRERVGEARDELIRMLAEDELRDAVLLVFANKQGFQQFDLGVVSVDLPNAMNAAEVTDKLGLHTLRNRSWYIQATCATSGDGLYEGLDWLSSQLKNRS</sequence>
<dbReference type="InterPro" id="IPR027417">
    <property type="entry name" value="P-loop_NTPase"/>
</dbReference>
<comment type="caution">
    <text evidence="15">The sequence shown here is derived from an EMBL/GenBank/DDBJ whole genome shotgun (WGS) entry which is preliminary data.</text>
</comment>
<evidence type="ECO:0000256" key="7">
    <source>
        <dbReference type="ARBA" id="ARBA00022927"/>
    </source>
</evidence>
<dbReference type="InterPro" id="IPR045872">
    <property type="entry name" value="Arf1-5-like"/>
</dbReference>
<keyword evidence="4" id="KW-0519">Myristate</keyword>
<dbReference type="GO" id="GO:0016192">
    <property type="term" value="P:vesicle-mediated transport"/>
    <property type="evidence" value="ECO:0007669"/>
    <property type="project" value="UniProtKB-KW"/>
</dbReference>
<dbReference type="GO" id="GO:0003924">
    <property type="term" value="F:GTPase activity"/>
    <property type="evidence" value="ECO:0007669"/>
    <property type="project" value="InterPro"/>
</dbReference>
<dbReference type="CDD" id="cd04150">
    <property type="entry name" value="Arf1_5_like"/>
    <property type="match status" value="1"/>
</dbReference>
<dbReference type="GO" id="GO:0005525">
    <property type="term" value="F:GTP binding"/>
    <property type="evidence" value="ECO:0007669"/>
    <property type="project" value="UniProtKB-KW"/>
</dbReference>
<evidence type="ECO:0000256" key="14">
    <source>
        <dbReference type="SAM" id="MobiDB-lite"/>
    </source>
</evidence>
<dbReference type="PRINTS" id="PR00328">
    <property type="entry name" value="SAR1GTPBP"/>
</dbReference>
<dbReference type="GO" id="GO:0005794">
    <property type="term" value="C:Golgi apparatus"/>
    <property type="evidence" value="ECO:0007669"/>
    <property type="project" value="UniProtKB-SubCell"/>
</dbReference>
<feature type="binding site" evidence="13">
    <location>
        <position position="345"/>
    </location>
    <ligand>
        <name>Mg(2+)</name>
        <dbReference type="ChEBI" id="CHEBI:18420"/>
    </ligand>
</feature>